<keyword evidence="2" id="KW-1185">Reference proteome</keyword>
<dbReference type="Gene3D" id="3.40.1410.10">
    <property type="entry name" value="Chorismate lyase-like"/>
    <property type="match status" value="1"/>
</dbReference>
<accession>A0A0B1ZW44</accession>
<gene>
    <name evidence="1" type="ORF">LK12_01470</name>
</gene>
<dbReference type="STRING" id="1348853.LK12_01470"/>
<reference evidence="1 2" key="1">
    <citation type="submission" date="2014-10" db="EMBL/GenBank/DDBJ databases">
        <title>Genome sequence of Novosphingobium malaysiense MUSC 273(T).</title>
        <authorList>
            <person name="Lee L.-H."/>
        </authorList>
    </citation>
    <scope>NUCLEOTIDE SEQUENCE [LARGE SCALE GENOMIC DNA]</scope>
    <source>
        <strain evidence="1 2">MUSC 273</strain>
    </source>
</reference>
<evidence type="ECO:0000313" key="1">
    <source>
        <dbReference type="EMBL" id="KHK93629.1"/>
    </source>
</evidence>
<sequence length="178" mass="19111">MVAMAAPAMEHPAQPTIEAFEAVLRRHDSATLALEEWCNTRGFADPAQVTAHGSKARVGEPPAAVVSHLELREGESVAMRNVKLTCGQTVLSVAWNWYVPARLTPEMNAALDASDAPFGKVVAPLGFRRQPLENVRGQAEGCPEGTISTHRAVLILPDGRPLAYLIECYTAANLADSL</sequence>
<dbReference type="Proteomes" id="UP000031057">
    <property type="component" value="Unassembled WGS sequence"/>
</dbReference>
<dbReference type="AlphaFoldDB" id="A0A0B1ZW44"/>
<dbReference type="SUPFAM" id="SSF64288">
    <property type="entry name" value="Chorismate lyase-like"/>
    <property type="match status" value="1"/>
</dbReference>
<proteinExistence type="predicted"/>
<dbReference type="EMBL" id="JTDI01000001">
    <property type="protein sequence ID" value="KHK93629.1"/>
    <property type="molecule type" value="Genomic_DNA"/>
</dbReference>
<protein>
    <recommendedName>
        <fullName evidence="3">Chorismate lyase</fullName>
    </recommendedName>
</protein>
<evidence type="ECO:0008006" key="3">
    <source>
        <dbReference type="Google" id="ProtNLM"/>
    </source>
</evidence>
<organism evidence="1 2">
    <name type="scientific">Novosphingobium malaysiense</name>
    <dbReference type="NCBI Taxonomy" id="1348853"/>
    <lineage>
        <taxon>Bacteria</taxon>
        <taxon>Pseudomonadati</taxon>
        <taxon>Pseudomonadota</taxon>
        <taxon>Alphaproteobacteria</taxon>
        <taxon>Sphingomonadales</taxon>
        <taxon>Sphingomonadaceae</taxon>
        <taxon>Novosphingobium</taxon>
    </lineage>
</organism>
<dbReference type="InterPro" id="IPR028978">
    <property type="entry name" value="Chorismate_lyase_/UTRA_dom_sf"/>
</dbReference>
<name>A0A0B1ZW44_9SPHN</name>
<evidence type="ECO:0000313" key="2">
    <source>
        <dbReference type="Proteomes" id="UP000031057"/>
    </source>
</evidence>
<comment type="caution">
    <text evidence="1">The sequence shown here is derived from an EMBL/GenBank/DDBJ whole genome shotgun (WGS) entry which is preliminary data.</text>
</comment>